<proteinExistence type="predicted"/>
<comment type="caution">
    <text evidence="2">The sequence shown here is derived from an EMBL/GenBank/DDBJ whole genome shotgun (WGS) entry which is preliminary data.</text>
</comment>
<gene>
    <name evidence="2" type="ORF">PA7_21940</name>
</gene>
<evidence type="ECO:0000313" key="3">
    <source>
        <dbReference type="Proteomes" id="UP000321328"/>
    </source>
</evidence>
<dbReference type="Proteomes" id="UP000321328">
    <property type="component" value="Unassembled WGS sequence"/>
</dbReference>
<accession>A0A511D0Y7</accession>
<dbReference type="AlphaFoldDB" id="A0A511D0Y7"/>
<dbReference type="STRING" id="1123024.GCA_000423625_01230"/>
<evidence type="ECO:0000256" key="1">
    <source>
        <dbReference type="SAM" id="MobiDB-lite"/>
    </source>
</evidence>
<keyword evidence="3" id="KW-1185">Reference proteome</keyword>
<name>A0A511D0Y7_9PSEU</name>
<dbReference type="RefSeq" id="WP_147201061.1">
    <property type="nucleotide sequence ID" value="NZ_AUII01000004.1"/>
</dbReference>
<sequence>MDVVDLLNVRALHALGGLDPSLLPEDPQPADHDLVRQPGPASELARLGLRPCAHLRLVPEQRPAERKRMAGALAGTVSAEAVEALIRGLDEAKAERVAQYSEAASQG</sequence>
<reference evidence="2 3" key="1">
    <citation type="submission" date="2019-07" db="EMBL/GenBank/DDBJ databases">
        <title>Whole genome shotgun sequence of Pseudonocardia asaccharolytica NBRC 16224.</title>
        <authorList>
            <person name="Hosoyama A."/>
            <person name="Uohara A."/>
            <person name="Ohji S."/>
            <person name="Ichikawa N."/>
        </authorList>
    </citation>
    <scope>NUCLEOTIDE SEQUENCE [LARGE SCALE GENOMIC DNA]</scope>
    <source>
        <strain evidence="2 3">NBRC 16224</strain>
    </source>
</reference>
<dbReference type="EMBL" id="BJVI01000019">
    <property type="protein sequence ID" value="GEL18357.1"/>
    <property type="molecule type" value="Genomic_DNA"/>
</dbReference>
<organism evidence="2 3">
    <name type="scientific">Pseudonocardia asaccharolytica DSM 44247 = NBRC 16224</name>
    <dbReference type="NCBI Taxonomy" id="1123024"/>
    <lineage>
        <taxon>Bacteria</taxon>
        <taxon>Bacillati</taxon>
        <taxon>Actinomycetota</taxon>
        <taxon>Actinomycetes</taxon>
        <taxon>Pseudonocardiales</taxon>
        <taxon>Pseudonocardiaceae</taxon>
        <taxon>Pseudonocardia</taxon>
    </lineage>
</organism>
<feature type="region of interest" description="Disordered" evidence="1">
    <location>
        <begin position="18"/>
        <end position="39"/>
    </location>
</feature>
<evidence type="ECO:0000313" key="2">
    <source>
        <dbReference type="EMBL" id="GEL18357.1"/>
    </source>
</evidence>
<protein>
    <submittedName>
        <fullName evidence="2">Uncharacterized protein</fullName>
    </submittedName>
</protein>